<accession>A0A9R1XPW6</accession>
<sequence length="100" mass="11379">MEMKKNLVLKTEIGWILFQVGAMDPTVSTLHPPPDPTIQIFKIVQEDMIDSICPQDQVNNTMDYNLFDYNSAYINMSFLFGCPVSWNGWELGRICAVTMG</sequence>
<protein>
    <submittedName>
        <fullName evidence="1">Uncharacterized protein</fullName>
    </submittedName>
</protein>
<organism evidence="1 2">
    <name type="scientific">Lactuca sativa</name>
    <name type="common">Garden lettuce</name>
    <dbReference type="NCBI Taxonomy" id="4236"/>
    <lineage>
        <taxon>Eukaryota</taxon>
        <taxon>Viridiplantae</taxon>
        <taxon>Streptophyta</taxon>
        <taxon>Embryophyta</taxon>
        <taxon>Tracheophyta</taxon>
        <taxon>Spermatophyta</taxon>
        <taxon>Magnoliopsida</taxon>
        <taxon>eudicotyledons</taxon>
        <taxon>Gunneridae</taxon>
        <taxon>Pentapetalae</taxon>
        <taxon>asterids</taxon>
        <taxon>campanulids</taxon>
        <taxon>Asterales</taxon>
        <taxon>Asteraceae</taxon>
        <taxon>Cichorioideae</taxon>
        <taxon>Cichorieae</taxon>
        <taxon>Lactucinae</taxon>
        <taxon>Lactuca</taxon>
    </lineage>
</organism>
<proteinExistence type="predicted"/>
<reference evidence="1 2" key="1">
    <citation type="journal article" date="2017" name="Nat. Commun.">
        <title>Genome assembly with in vitro proximity ligation data and whole-genome triplication in lettuce.</title>
        <authorList>
            <person name="Reyes-Chin-Wo S."/>
            <person name="Wang Z."/>
            <person name="Yang X."/>
            <person name="Kozik A."/>
            <person name="Arikit S."/>
            <person name="Song C."/>
            <person name="Xia L."/>
            <person name="Froenicke L."/>
            <person name="Lavelle D.O."/>
            <person name="Truco M.J."/>
            <person name="Xia R."/>
            <person name="Zhu S."/>
            <person name="Xu C."/>
            <person name="Xu H."/>
            <person name="Xu X."/>
            <person name="Cox K."/>
            <person name="Korf I."/>
            <person name="Meyers B.C."/>
            <person name="Michelmore R.W."/>
        </authorList>
    </citation>
    <scope>NUCLEOTIDE SEQUENCE [LARGE SCALE GENOMIC DNA]</scope>
    <source>
        <strain evidence="2">cv. Salinas</strain>
        <tissue evidence="1">Seedlings</tissue>
    </source>
</reference>
<dbReference type="Proteomes" id="UP000235145">
    <property type="component" value="Unassembled WGS sequence"/>
</dbReference>
<keyword evidence="2" id="KW-1185">Reference proteome</keyword>
<dbReference type="EMBL" id="NBSK02000002">
    <property type="protein sequence ID" value="KAJ0222940.1"/>
    <property type="molecule type" value="Genomic_DNA"/>
</dbReference>
<gene>
    <name evidence="1" type="ORF">LSAT_V11C200063640</name>
</gene>
<name>A0A9R1XPW6_LACSA</name>
<evidence type="ECO:0000313" key="1">
    <source>
        <dbReference type="EMBL" id="KAJ0222940.1"/>
    </source>
</evidence>
<evidence type="ECO:0000313" key="2">
    <source>
        <dbReference type="Proteomes" id="UP000235145"/>
    </source>
</evidence>
<dbReference type="AlphaFoldDB" id="A0A9R1XPW6"/>
<comment type="caution">
    <text evidence="1">The sequence shown here is derived from an EMBL/GenBank/DDBJ whole genome shotgun (WGS) entry which is preliminary data.</text>
</comment>